<keyword evidence="3" id="KW-1003">Cell membrane</keyword>
<keyword evidence="6 8" id="KW-0472">Membrane</keyword>
<accession>A0A811BR16</accession>
<dbReference type="Pfam" id="PF01925">
    <property type="entry name" value="TauE"/>
    <property type="match status" value="1"/>
</dbReference>
<keyword evidence="4 8" id="KW-0812">Transmembrane</keyword>
<proteinExistence type="predicted"/>
<evidence type="ECO:0000256" key="6">
    <source>
        <dbReference type="ARBA" id="ARBA00023136"/>
    </source>
</evidence>
<evidence type="ECO:0000256" key="8">
    <source>
        <dbReference type="SAM" id="Phobius"/>
    </source>
</evidence>
<dbReference type="InterPro" id="IPR002781">
    <property type="entry name" value="TM_pro_TauE-like"/>
</dbReference>
<dbReference type="PANTHER" id="PTHR30269:SF38">
    <property type="entry name" value="SULFITE EXPORTER TAUE_SAFE"/>
    <property type="match status" value="1"/>
</dbReference>
<feature type="transmembrane region" description="Helical" evidence="8">
    <location>
        <begin position="47"/>
        <end position="72"/>
    </location>
</feature>
<feature type="transmembrane region" description="Helical" evidence="8">
    <location>
        <begin position="79"/>
        <end position="103"/>
    </location>
</feature>
<organism evidence="9 10">
    <name type="scientific">Pandoravirus japonicus</name>
    <dbReference type="NCBI Taxonomy" id="2823154"/>
    <lineage>
        <taxon>Viruses</taxon>
        <taxon>Pandoravirus</taxon>
    </lineage>
</organism>
<dbReference type="GO" id="GO:0005886">
    <property type="term" value="C:plasma membrane"/>
    <property type="evidence" value="ECO:0007669"/>
    <property type="project" value="UniProtKB-SubCell"/>
</dbReference>
<evidence type="ECO:0000256" key="3">
    <source>
        <dbReference type="ARBA" id="ARBA00022475"/>
    </source>
</evidence>
<keyword evidence="5 8" id="KW-1133">Transmembrane helix</keyword>
<keyword evidence="2" id="KW-0813">Transport</keyword>
<evidence type="ECO:0000256" key="5">
    <source>
        <dbReference type="ARBA" id="ARBA00022989"/>
    </source>
</evidence>
<feature type="compositionally biased region" description="Polar residues" evidence="7">
    <location>
        <begin position="180"/>
        <end position="191"/>
    </location>
</feature>
<dbReference type="Proteomes" id="UP001253637">
    <property type="component" value="Segment"/>
</dbReference>
<dbReference type="EMBL" id="LC625835">
    <property type="protein sequence ID" value="BCU03476.1"/>
    <property type="molecule type" value="Genomic_DNA"/>
</dbReference>
<comment type="subcellular location">
    <subcellularLocation>
        <location evidence="1">Cell membrane</location>
        <topology evidence="1">Multi-pass membrane protein</topology>
    </subcellularLocation>
</comment>
<evidence type="ECO:0000313" key="10">
    <source>
        <dbReference type="Proteomes" id="UP001253637"/>
    </source>
</evidence>
<evidence type="ECO:0000256" key="1">
    <source>
        <dbReference type="ARBA" id="ARBA00004651"/>
    </source>
</evidence>
<dbReference type="InterPro" id="IPR052017">
    <property type="entry name" value="TSUP"/>
</dbReference>
<evidence type="ECO:0000256" key="7">
    <source>
        <dbReference type="SAM" id="MobiDB-lite"/>
    </source>
</evidence>
<feature type="region of interest" description="Disordered" evidence="7">
    <location>
        <begin position="167"/>
        <end position="231"/>
    </location>
</feature>
<feature type="transmembrane region" description="Helical" evidence="8">
    <location>
        <begin position="115"/>
        <end position="138"/>
    </location>
</feature>
<evidence type="ECO:0000313" key="9">
    <source>
        <dbReference type="EMBL" id="BCU03476.1"/>
    </source>
</evidence>
<evidence type="ECO:0000256" key="4">
    <source>
        <dbReference type="ARBA" id="ARBA00022692"/>
    </source>
</evidence>
<feature type="transmembrane region" description="Helical" evidence="8">
    <location>
        <begin position="235"/>
        <end position="259"/>
    </location>
</feature>
<sequence>MTDLLVAAALRAATAIAAAKEDDADFAAGLSAAAAAPDMQPIDLVRLGTIAVAATVAAAVSAVTAFGMAVTFHAIAHGVAAAGLAAIDAGAAVAYLMCMAIPAFWPLAVAHRRHIWWGLAGVLFVPSAVFTYVGTLLLVGQPPAVLRPLLGASMLAIALWETARSRPPSATMASDAPNGLTASSDPATTSDPFCEVVVDSGVDDDDADSLDERETMRPLLSPPPPTATGRPTPSLTVGVVVLAVVCGVASGLLGGVLCLHGPPLMIFAAVVPMPVERMYARLLLPPPSFPVAHSKKRSHQDLFSGRFSCARSALFVFFPRPSLLRRLTRSPSFFCLFQLQWRIVFRALVVLRRTHKKRPRMATAGARP</sequence>
<protein>
    <submittedName>
        <fullName evidence="9">Membrane transporter protein</fullName>
    </submittedName>
</protein>
<name>A0A811BR16_9VIRU</name>
<evidence type="ECO:0000256" key="2">
    <source>
        <dbReference type="ARBA" id="ARBA00022448"/>
    </source>
</evidence>
<dbReference type="PANTHER" id="PTHR30269">
    <property type="entry name" value="TRANSMEMBRANE PROTEIN YFCA"/>
    <property type="match status" value="1"/>
</dbReference>
<reference evidence="9" key="1">
    <citation type="submission" date="2021-04" db="EMBL/GenBank/DDBJ databases">
        <title>Draft Genome Sequence of Pandoravirus japonicus, Isolated from the Sabaishi River of Niigata, Japan.</title>
        <authorList>
            <person name="Hosokawa N."/>
            <person name="Takahashi H."/>
            <person name="Aoki K."/>
            <person name="Takemura M."/>
        </authorList>
    </citation>
    <scope>NUCLEOTIDE SEQUENCE</scope>
</reference>